<protein>
    <submittedName>
        <fullName evidence="2">Uncharacterized protein</fullName>
    </submittedName>
</protein>
<evidence type="ECO:0000313" key="3">
    <source>
        <dbReference type="Proteomes" id="UP000217790"/>
    </source>
</evidence>
<dbReference type="EMBL" id="KZ293674">
    <property type="protein sequence ID" value="PBK88131.1"/>
    <property type="molecule type" value="Genomic_DNA"/>
</dbReference>
<gene>
    <name evidence="2" type="ORF">ARMGADRAFT_434044</name>
</gene>
<dbReference type="Proteomes" id="UP000217790">
    <property type="component" value="Unassembled WGS sequence"/>
</dbReference>
<accession>A0A2H3CYQ1</accession>
<reference evidence="3" key="1">
    <citation type="journal article" date="2017" name="Nat. Ecol. Evol.">
        <title>Genome expansion and lineage-specific genetic innovations in the forest pathogenic fungi Armillaria.</title>
        <authorList>
            <person name="Sipos G."/>
            <person name="Prasanna A.N."/>
            <person name="Walter M.C."/>
            <person name="O'Connor E."/>
            <person name="Balint B."/>
            <person name="Krizsan K."/>
            <person name="Kiss B."/>
            <person name="Hess J."/>
            <person name="Varga T."/>
            <person name="Slot J."/>
            <person name="Riley R."/>
            <person name="Boka B."/>
            <person name="Rigling D."/>
            <person name="Barry K."/>
            <person name="Lee J."/>
            <person name="Mihaltcheva S."/>
            <person name="LaButti K."/>
            <person name="Lipzen A."/>
            <person name="Waldron R."/>
            <person name="Moloney N.M."/>
            <person name="Sperisen C."/>
            <person name="Kredics L."/>
            <person name="Vagvoelgyi C."/>
            <person name="Patrignani A."/>
            <person name="Fitzpatrick D."/>
            <person name="Nagy I."/>
            <person name="Doyle S."/>
            <person name="Anderson J.B."/>
            <person name="Grigoriev I.V."/>
            <person name="Gueldener U."/>
            <person name="Muensterkoetter M."/>
            <person name="Nagy L.G."/>
        </authorList>
    </citation>
    <scope>NUCLEOTIDE SEQUENCE [LARGE SCALE GENOMIC DNA]</scope>
    <source>
        <strain evidence="3">Ar21-2</strain>
    </source>
</reference>
<keyword evidence="1" id="KW-0812">Transmembrane</keyword>
<evidence type="ECO:0000256" key="1">
    <source>
        <dbReference type="SAM" id="Phobius"/>
    </source>
</evidence>
<keyword evidence="3" id="KW-1185">Reference proteome</keyword>
<sequence>MRSRTYTRQARRCGSTSCLARRLDVSGRLTRTSFFGLIRLFSLLLSYTLRFAAVLFHRLVSPSNVTPCSSGINEYTSSILLPLGINAQYQDTNLKVALLANQ</sequence>
<feature type="transmembrane region" description="Helical" evidence="1">
    <location>
        <begin position="37"/>
        <end position="60"/>
    </location>
</feature>
<keyword evidence="1" id="KW-0472">Membrane</keyword>
<keyword evidence="1" id="KW-1133">Transmembrane helix</keyword>
<dbReference type="AlphaFoldDB" id="A0A2H3CYQ1"/>
<evidence type="ECO:0000313" key="2">
    <source>
        <dbReference type="EMBL" id="PBK88131.1"/>
    </source>
</evidence>
<dbReference type="InParanoid" id="A0A2H3CYQ1"/>
<dbReference type="OrthoDB" id="10628498at2759"/>
<proteinExistence type="predicted"/>
<organism evidence="2 3">
    <name type="scientific">Armillaria gallica</name>
    <name type="common">Bulbous honey fungus</name>
    <name type="synonym">Armillaria bulbosa</name>
    <dbReference type="NCBI Taxonomy" id="47427"/>
    <lineage>
        <taxon>Eukaryota</taxon>
        <taxon>Fungi</taxon>
        <taxon>Dikarya</taxon>
        <taxon>Basidiomycota</taxon>
        <taxon>Agaricomycotina</taxon>
        <taxon>Agaricomycetes</taxon>
        <taxon>Agaricomycetidae</taxon>
        <taxon>Agaricales</taxon>
        <taxon>Marasmiineae</taxon>
        <taxon>Physalacriaceae</taxon>
        <taxon>Armillaria</taxon>
    </lineage>
</organism>
<name>A0A2H3CYQ1_ARMGA</name>